<dbReference type="Gene3D" id="3.10.105.10">
    <property type="entry name" value="Dipeptide-binding Protein, Domain 3"/>
    <property type="match status" value="1"/>
</dbReference>
<dbReference type="PANTHER" id="PTHR30290">
    <property type="entry name" value="PERIPLASMIC BINDING COMPONENT OF ABC TRANSPORTER"/>
    <property type="match status" value="1"/>
</dbReference>
<accession>A0A2T5BPH7</accession>
<comment type="caution">
    <text evidence="6">The sequence shown here is derived from an EMBL/GenBank/DDBJ whole genome shotgun (WGS) entry which is preliminary data.</text>
</comment>
<dbReference type="PANTHER" id="PTHR30290:SF64">
    <property type="entry name" value="ABC TRANSPORTER PERIPLASMIC BINDING PROTEIN"/>
    <property type="match status" value="1"/>
</dbReference>
<comment type="similarity">
    <text evidence="2">Belongs to the bacterial solute-binding protein 5 family.</text>
</comment>
<dbReference type="SUPFAM" id="SSF53850">
    <property type="entry name" value="Periplasmic binding protein-like II"/>
    <property type="match status" value="1"/>
</dbReference>
<feature type="domain" description="Solute-binding protein family 5" evidence="5">
    <location>
        <begin position="108"/>
        <end position="516"/>
    </location>
</feature>
<dbReference type="PIRSF" id="PIRSF002741">
    <property type="entry name" value="MppA"/>
    <property type="match status" value="1"/>
</dbReference>
<dbReference type="Proteomes" id="UP000243859">
    <property type="component" value="Unassembled WGS sequence"/>
</dbReference>
<reference evidence="6 7" key="1">
    <citation type="submission" date="2018-04" db="EMBL/GenBank/DDBJ databases">
        <title>Genomic Encyclopedia of Archaeal and Bacterial Type Strains, Phase II (KMG-II): from individual species to whole genera.</title>
        <authorList>
            <person name="Goeker M."/>
        </authorList>
    </citation>
    <scope>NUCLEOTIDE SEQUENCE [LARGE SCALE GENOMIC DNA]</scope>
    <source>
        <strain evidence="6 7">DSM 18064</strain>
    </source>
</reference>
<dbReference type="CDD" id="cd08497">
    <property type="entry name" value="MbnE-like"/>
    <property type="match status" value="1"/>
</dbReference>
<dbReference type="Gene3D" id="3.40.190.10">
    <property type="entry name" value="Periplasmic binding protein-like II"/>
    <property type="match status" value="1"/>
</dbReference>
<dbReference type="GO" id="GO:0015833">
    <property type="term" value="P:peptide transport"/>
    <property type="evidence" value="ECO:0007669"/>
    <property type="project" value="TreeGrafter"/>
</dbReference>
<feature type="chain" id="PRO_5015681068" evidence="4">
    <location>
        <begin position="26"/>
        <end position="618"/>
    </location>
</feature>
<evidence type="ECO:0000256" key="4">
    <source>
        <dbReference type="SAM" id="SignalP"/>
    </source>
</evidence>
<organism evidence="6 7">
    <name type="scientific">Rhodovulum imhoffii</name>
    <dbReference type="NCBI Taxonomy" id="365340"/>
    <lineage>
        <taxon>Bacteria</taxon>
        <taxon>Pseudomonadati</taxon>
        <taxon>Pseudomonadota</taxon>
        <taxon>Alphaproteobacteria</taxon>
        <taxon>Rhodobacterales</taxon>
        <taxon>Paracoccaceae</taxon>
        <taxon>Rhodovulum</taxon>
    </lineage>
</organism>
<evidence type="ECO:0000313" key="7">
    <source>
        <dbReference type="Proteomes" id="UP000243859"/>
    </source>
</evidence>
<dbReference type="GO" id="GO:0030288">
    <property type="term" value="C:outer membrane-bounded periplasmic space"/>
    <property type="evidence" value="ECO:0007669"/>
    <property type="project" value="TreeGrafter"/>
</dbReference>
<dbReference type="EMBL" id="QAAA01000020">
    <property type="protein sequence ID" value="PTN00908.1"/>
    <property type="molecule type" value="Genomic_DNA"/>
</dbReference>
<dbReference type="InterPro" id="IPR000914">
    <property type="entry name" value="SBP_5_dom"/>
</dbReference>
<protein>
    <submittedName>
        <fullName evidence="6">Microcin C transport system substrate-binding protein</fullName>
    </submittedName>
</protein>
<dbReference type="GO" id="GO:0042884">
    <property type="term" value="P:microcin transport"/>
    <property type="evidence" value="ECO:0007669"/>
    <property type="project" value="TreeGrafter"/>
</dbReference>
<dbReference type="GO" id="GO:0043190">
    <property type="term" value="C:ATP-binding cassette (ABC) transporter complex"/>
    <property type="evidence" value="ECO:0007669"/>
    <property type="project" value="InterPro"/>
</dbReference>
<evidence type="ECO:0000256" key="2">
    <source>
        <dbReference type="ARBA" id="ARBA00005695"/>
    </source>
</evidence>
<dbReference type="InterPro" id="IPR030678">
    <property type="entry name" value="Peptide/Ni-bd"/>
</dbReference>
<dbReference type="RefSeq" id="WP_107893343.1">
    <property type="nucleotide sequence ID" value="NZ_NHSI01000014.1"/>
</dbReference>
<dbReference type="AlphaFoldDB" id="A0A2T5BPH7"/>
<feature type="signal peptide" evidence="4">
    <location>
        <begin position="1"/>
        <end position="25"/>
    </location>
</feature>
<evidence type="ECO:0000259" key="5">
    <source>
        <dbReference type="Pfam" id="PF00496"/>
    </source>
</evidence>
<gene>
    <name evidence="6" type="ORF">C8N32_12028</name>
</gene>
<dbReference type="OrthoDB" id="9803988at2"/>
<dbReference type="InterPro" id="IPR039424">
    <property type="entry name" value="SBP_5"/>
</dbReference>
<evidence type="ECO:0000256" key="1">
    <source>
        <dbReference type="ARBA" id="ARBA00004418"/>
    </source>
</evidence>
<keyword evidence="3 4" id="KW-0732">Signal</keyword>
<evidence type="ECO:0000256" key="3">
    <source>
        <dbReference type="ARBA" id="ARBA00022729"/>
    </source>
</evidence>
<comment type="subcellular location">
    <subcellularLocation>
        <location evidence="1">Periplasm</location>
    </subcellularLocation>
</comment>
<name>A0A2T5BPH7_9RHOB</name>
<dbReference type="GO" id="GO:1904680">
    <property type="term" value="F:peptide transmembrane transporter activity"/>
    <property type="evidence" value="ECO:0007669"/>
    <property type="project" value="TreeGrafter"/>
</dbReference>
<dbReference type="Pfam" id="PF00496">
    <property type="entry name" value="SBP_bac_5"/>
    <property type="match status" value="1"/>
</dbReference>
<sequence>MTLTRFLLRPLAVLGLLALAGVAPAGEKIIVSHGYTPLGSLKYASDFMHLDYVNPDAPKGGEISVWAPGTFDSFNPFTRKGRAGALASSNIEQLMADVADEPGSSYGLIAESLEYPESEDWVIFNLRPEVRFSDGTPATAEDVKFTFDLLMEQALPSFRAGVEPLVHSPEVLDPHRVKFTFKPGIPREGLISQMGALPVMSKAWFEETGARLDEGSLTQIMGTGPYVLDSYDINRRIVYKRDPDYWGADLPVNRGRYNFDTIRVEYFADTIAALEGFKGGAYTFRLENSSKTWATGYDFPAVSKGAVVKKALPKGDLPPAAGWVFNLARPQFQDLRVREAITLMYNFEFTNETLQYGLFKQRHSFWENSDLAARGVPEGRELELLQEVRDLIDPALLSAPPVMAHSSGARQLDRRNLRRASALLDEAGWLAGEDGLRRNGEGQILRMEFLDDSPEMERLTLPFVDNLRRLGVDASFTRVDPSQFTNRRRDRDYDIIYSQYLTARVPGLGMAQRFGSADAAYSLFNPAGFANPAADRVIQRQVAAKTQEEFRAASRALDRIFRAERFVIPTWYTDQHWVVYFDMYDHPENLPPYDLGHLDFWWYNAEKAERLRMSGALR</sequence>
<evidence type="ECO:0000313" key="6">
    <source>
        <dbReference type="EMBL" id="PTN00908.1"/>
    </source>
</evidence>
<proteinExistence type="inferred from homology"/>
<keyword evidence="7" id="KW-1185">Reference proteome</keyword>